<dbReference type="VEuPathDB" id="FungiDB:CPSG_06087"/>
<sequence>MAESRCHANRKLKPPFEPPRPLVACIFLDLNTLKLFHDIFWTGPLGQLTQIKVKPQRKTPSPRDRLHALYSVYRLQKHVLCGLPNPGWLPGIDRMELQNPQVKQWIQAAA</sequence>
<evidence type="ECO:0000313" key="2">
    <source>
        <dbReference type="Proteomes" id="UP000002497"/>
    </source>
</evidence>
<reference evidence="2" key="2">
    <citation type="submission" date="2010-03" db="EMBL/GenBank/DDBJ databases">
        <title>The genome sequence of Coccidioides posadasii strain Silveira.</title>
        <authorList>
            <consortium name="The Broad Institute Genome Sequencing Center for Infectious Disease"/>
            <person name="Neafsey D."/>
            <person name="Orbach M."/>
            <person name="Henn M.R."/>
            <person name="Cole G.T."/>
            <person name="Galgiani J."/>
            <person name="Gardner M.J."/>
            <person name="Kirkland T.N."/>
            <person name="Taylor J.W."/>
            <person name="Young S.K."/>
            <person name="Zeng Q."/>
            <person name="Koehrsen M."/>
            <person name="Alvarado L."/>
            <person name="Berlin A."/>
            <person name="Borenstein D."/>
            <person name="Chapman S.B."/>
            <person name="Chen Z."/>
            <person name="Engels R."/>
            <person name="Freedman E."/>
            <person name="Gellesch M."/>
            <person name="Goldberg J."/>
            <person name="Griggs A."/>
            <person name="Gujja S."/>
            <person name="Heilman E."/>
            <person name="Heiman D."/>
            <person name="Howarth C."/>
            <person name="Jen D."/>
            <person name="Larson L."/>
            <person name="Mehta T."/>
            <person name="Neiman D."/>
            <person name="Park D."/>
            <person name="Pearson M."/>
            <person name="Richards J."/>
            <person name="Roberts A."/>
            <person name="Saif S."/>
            <person name="Shea T."/>
            <person name="Shenoy N."/>
            <person name="Sisk P."/>
            <person name="Stolte C."/>
            <person name="Sykes S."/>
            <person name="Walk T."/>
            <person name="White J."/>
            <person name="Yandava C."/>
            <person name="Haas B."/>
            <person name="Nusbaum C."/>
            <person name="Birren B."/>
        </authorList>
    </citation>
    <scope>NUCLEOTIDE SEQUENCE [LARGE SCALE GENOMIC DNA]</scope>
    <source>
        <strain evidence="2">RMSCC 757 / Silveira</strain>
    </source>
</reference>
<organism evidence="2">
    <name type="scientific">Coccidioides posadasii (strain RMSCC 757 / Silveira)</name>
    <name type="common">Valley fever fungus</name>
    <dbReference type="NCBI Taxonomy" id="443226"/>
    <lineage>
        <taxon>Eukaryota</taxon>
        <taxon>Fungi</taxon>
        <taxon>Dikarya</taxon>
        <taxon>Ascomycota</taxon>
        <taxon>Pezizomycotina</taxon>
        <taxon>Eurotiomycetes</taxon>
        <taxon>Eurotiomycetidae</taxon>
        <taxon>Onygenales</taxon>
        <taxon>Onygenaceae</taxon>
        <taxon>Coccidioides</taxon>
    </lineage>
</organism>
<gene>
    <name evidence="1" type="ORF">CPSG_06087</name>
</gene>
<reference evidence="2" key="1">
    <citation type="journal article" date="2010" name="Genome Res.">
        <title>Population genomic sequencing of Coccidioides fungi reveals recent hybridization and transposon control.</title>
        <authorList>
            <person name="Neafsey D.E."/>
            <person name="Barker B.M."/>
            <person name="Sharpton T.J."/>
            <person name="Stajich J.E."/>
            <person name="Park D.J."/>
            <person name="Whiston E."/>
            <person name="Hung C.-Y."/>
            <person name="McMahan C."/>
            <person name="White J."/>
            <person name="Sykes S."/>
            <person name="Heiman D."/>
            <person name="Young S."/>
            <person name="Zeng Q."/>
            <person name="Abouelleil A."/>
            <person name="Aftuck L."/>
            <person name="Bessette D."/>
            <person name="Brown A."/>
            <person name="FitzGerald M."/>
            <person name="Lui A."/>
            <person name="Macdonald J.P."/>
            <person name="Priest M."/>
            <person name="Orbach M.J."/>
            <person name="Galgiani J.N."/>
            <person name="Kirkland T.N."/>
            <person name="Cole G.T."/>
            <person name="Birren B.W."/>
            <person name="Henn M.R."/>
            <person name="Taylor J.W."/>
            <person name="Rounsley S.D."/>
        </authorList>
    </citation>
    <scope>NUCLEOTIDE SEQUENCE [LARGE SCALE GENOMIC DNA]</scope>
    <source>
        <strain evidence="2">RMSCC 757 / Silveira</strain>
    </source>
</reference>
<dbReference type="EMBL" id="GL636494">
    <property type="protein sequence ID" value="EFW17644.1"/>
    <property type="molecule type" value="Genomic_DNA"/>
</dbReference>
<dbReference type="HOGENOM" id="CLU_2170851_0_0_1"/>
<protein>
    <submittedName>
        <fullName evidence="1">Predicted protein</fullName>
    </submittedName>
</protein>
<dbReference type="AlphaFoldDB" id="E9D8D5"/>
<proteinExistence type="predicted"/>
<evidence type="ECO:0000313" key="1">
    <source>
        <dbReference type="EMBL" id="EFW17644.1"/>
    </source>
</evidence>
<name>E9D8D5_COCPS</name>
<keyword evidence="2" id="KW-1185">Reference proteome</keyword>
<dbReference type="Proteomes" id="UP000002497">
    <property type="component" value="Unassembled WGS sequence"/>
</dbReference>
<accession>E9D8D5</accession>